<dbReference type="Pfam" id="PF06725">
    <property type="entry name" value="3D"/>
    <property type="match status" value="1"/>
</dbReference>
<gene>
    <name evidence="3" type="ORF">CAP_6472</name>
</gene>
<sequence length="378" mass="40884">MNQDLDAHDLMALRSFARRSFVLPVALLALGLSGCVAGVGEAWEEDVDEAEIALLANNAHHNGFQLTNYIVAQESQLAGQHTGDSSFICPPGLNGNCYRKEFLCSGWGVPMQGTGLASDGKYIKYVGGGGPWSSGYTWWQNCGSTTFAYVNGVTGASGRTLVANYSIAVDPGYIALGSYVWIDSHNHWFRADDTGGAIDGYHLDIYTGTSNPLYNSTSGIYLTQTVRAMNDPSPYSAPPAEVIVDDQQSGFSRYGTGSWTQASYGYGSHMWYITVNGTTQNNYGRWKPALPGAGSYKVYAHIPSNHANSKKAPYKIYHQGTNDYARVDHSIYSNQWVLLGTWSFSGDGTEFVQVGDNSGEAASTSLKVGLDAVKFVKQ</sequence>
<dbReference type="EMBL" id="ASRX01000054">
    <property type="protein sequence ID" value="EYF02892.1"/>
    <property type="molecule type" value="Genomic_DNA"/>
</dbReference>
<name>A0A017T1M0_9BACT</name>
<evidence type="ECO:0000259" key="2">
    <source>
        <dbReference type="Pfam" id="PF25275"/>
    </source>
</evidence>
<dbReference type="GO" id="GO:0009254">
    <property type="term" value="P:peptidoglycan turnover"/>
    <property type="evidence" value="ECO:0007669"/>
    <property type="project" value="InterPro"/>
</dbReference>
<protein>
    <submittedName>
        <fullName evidence="3">Uncharacterized protein</fullName>
    </submittedName>
</protein>
<dbReference type="eggNOG" id="ENOG50317T6">
    <property type="taxonomic scope" value="Bacteria"/>
</dbReference>
<dbReference type="GO" id="GO:0019867">
    <property type="term" value="C:outer membrane"/>
    <property type="evidence" value="ECO:0007669"/>
    <property type="project" value="InterPro"/>
</dbReference>
<comment type="caution">
    <text evidence="3">The sequence shown here is derived from an EMBL/GenBank/DDBJ whole genome shotgun (WGS) entry which is preliminary data.</text>
</comment>
<feature type="domain" description="3D" evidence="1">
    <location>
        <begin position="166"/>
        <end position="213"/>
    </location>
</feature>
<proteinExistence type="predicted"/>
<reference evidence="3 4" key="1">
    <citation type="submission" date="2013-05" db="EMBL/GenBank/DDBJ databases">
        <title>Genome assembly of Chondromyces apiculatus DSM 436.</title>
        <authorList>
            <person name="Sharma G."/>
            <person name="Khatri I."/>
            <person name="Kaur C."/>
            <person name="Mayilraj S."/>
            <person name="Subramanian S."/>
        </authorList>
    </citation>
    <scope>NUCLEOTIDE SEQUENCE [LARGE SCALE GENOMIC DNA]</scope>
    <source>
        <strain evidence="3 4">DSM 436</strain>
    </source>
</reference>
<evidence type="ECO:0000313" key="4">
    <source>
        <dbReference type="Proteomes" id="UP000019678"/>
    </source>
</evidence>
<organism evidence="3 4">
    <name type="scientific">Chondromyces apiculatus DSM 436</name>
    <dbReference type="NCBI Taxonomy" id="1192034"/>
    <lineage>
        <taxon>Bacteria</taxon>
        <taxon>Pseudomonadati</taxon>
        <taxon>Myxococcota</taxon>
        <taxon>Polyangia</taxon>
        <taxon>Polyangiales</taxon>
        <taxon>Polyangiaceae</taxon>
        <taxon>Chondromyces</taxon>
    </lineage>
</organism>
<dbReference type="Pfam" id="PF25275">
    <property type="entry name" value="Golvesin_C"/>
    <property type="match status" value="1"/>
</dbReference>
<feature type="domain" description="Golvesin/Xly CBD-like" evidence="2">
    <location>
        <begin position="242"/>
        <end position="376"/>
    </location>
</feature>
<dbReference type="InterPro" id="IPR010611">
    <property type="entry name" value="3D_dom"/>
</dbReference>
<dbReference type="AlphaFoldDB" id="A0A017T1M0"/>
<dbReference type="CDD" id="cd22785">
    <property type="entry name" value="DPBB_MltA-like"/>
    <property type="match status" value="1"/>
</dbReference>
<dbReference type="InterPro" id="IPR036908">
    <property type="entry name" value="RlpA-like_sf"/>
</dbReference>
<dbReference type="OrthoDB" id="9783686at2"/>
<dbReference type="Gene3D" id="2.40.40.10">
    <property type="entry name" value="RlpA-like domain"/>
    <property type="match status" value="1"/>
</dbReference>
<evidence type="ECO:0000313" key="3">
    <source>
        <dbReference type="EMBL" id="EYF02892.1"/>
    </source>
</evidence>
<dbReference type="SUPFAM" id="SSF50685">
    <property type="entry name" value="Barwin-like endoglucanases"/>
    <property type="match status" value="1"/>
</dbReference>
<keyword evidence="4" id="KW-1185">Reference proteome</keyword>
<accession>A0A017T1M0</accession>
<evidence type="ECO:0000259" key="1">
    <source>
        <dbReference type="Pfam" id="PF06725"/>
    </source>
</evidence>
<dbReference type="InterPro" id="IPR033803">
    <property type="entry name" value="CBD-like_Golvesin-Xly"/>
</dbReference>
<dbReference type="STRING" id="1192034.CAP_6472"/>
<dbReference type="Proteomes" id="UP000019678">
    <property type="component" value="Unassembled WGS sequence"/>
</dbReference>
<dbReference type="GO" id="GO:0004553">
    <property type="term" value="F:hydrolase activity, hydrolyzing O-glycosyl compounds"/>
    <property type="evidence" value="ECO:0007669"/>
    <property type="project" value="InterPro"/>
</dbReference>
<dbReference type="RefSeq" id="WP_044246975.1">
    <property type="nucleotide sequence ID" value="NZ_ASRX01000054.1"/>
</dbReference>